<organism evidence="1 2">
    <name type="scientific">Dyella koreensis</name>
    <dbReference type="NCBI Taxonomy" id="311235"/>
    <lineage>
        <taxon>Bacteria</taxon>
        <taxon>Pseudomonadati</taxon>
        <taxon>Pseudomonadota</taxon>
        <taxon>Gammaproteobacteria</taxon>
        <taxon>Lysobacterales</taxon>
        <taxon>Rhodanobacteraceae</taxon>
        <taxon>Dyella</taxon>
    </lineage>
</organism>
<gene>
    <name evidence="1" type="ORF">ISS97_00305</name>
</gene>
<proteinExistence type="predicted"/>
<protein>
    <recommendedName>
        <fullName evidence="3">Energy transducer TonB</fullName>
    </recommendedName>
</protein>
<dbReference type="Proteomes" id="UP001620408">
    <property type="component" value="Unassembled WGS sequence"/>
</dbReference>
<comment type="caution">
    <text evidence="1">The sequence shown here is derived from an EMBL/GenBank/DDBJ whole genome shotgun (WGS) entry which is preliminary data.</text>
</comment>
<sequence length="185" mass="19282">MSRLFSAASSRRGLLVASLVLLVIAAGAAYALMRPTSMANLASGSSKGPATASTSGGADDNSGVGIMLGLAKAAVDEKRLVAPAGANAYEFYLSALQLDPNNALAQDGLHQLFEPAADDVERAINNNELDEAQRELSLLREFDGTNYKLALLGGKLDAQRQIQIRSDEARAAMIQSASSASTQAQ</sequence>
<evidence type="ECO:0000313" key="1">
    <source>
        <dbReference type="EMBL" id="MFK2915685.1"/>
    </source>
</evidence>
<dbReference type="PROSITE" id="PS51318">
    <property type="entry name" value="TAT"/>
    <property type="match status" value="1"/>
</dbReference>
<name>A0ABW8JYF2_9GAMM</name>
<dbReference type="InterPro" id="IPR006311">
    <property type="entry name" value="TAT_signal"/>
</dbReference>
<reference evidence="1 2" key="1">
    <citation type="submission" date="2020-10" db="EMBL/GenBank/DDBJ databases">
        <title>Phylogeny of dyella-like bacteria.</title>
        <authorList>
            <person name="Fu J."/>
        </authorList>
    </citation>
    <scope>NUCLEOTIDE SEQUENCE [LARGE SCALE GENOMIC DNA]</scope>
    <source>
        <strain evidence="1 2">BB4</strain>
    </source>
</reference>
<accession>A0ABW8JYF2</accession>
<dbReference type="EMBL" id="JADIKD010000004">
    <property type="protein sequence ID" value="MFK2915685.1"/>
    <property type="molecule type" value="Genomic_DNA"/>
</dbReference>
<dbReference type="RefSeq" id="WP_379987366.1">
    <property type="nucleotide sequence ID" value="NZ_JADIKD010000004.1"/>
</dbReference>
<keyword evidence="2" id="KW-1185">Reference proteome</keyword>
<evidence type="ECO:0000313" key="2">
    <source>
        <dbReference type="Proteomes" id="UP001620408"/>
    </source>
</evidence>
<evidence type="ECO:0008006" key="3">
    <source>
        <dbReference type="Google" id="ProtNLM"/>
    </source>
</evidence>